<organism evidence="2">
    <name type="scientific">hydrothermal vent metagenome</name>
    <dbReference type="NCBI Taxonomy" id="652676"/>
    <lineage>
        <taxon>unclassified sequences</taxon>
        <taxon>metagenomes</taxon>
        <taxon>ecological metagenomes</taxon>
    </lineage>
</organism>
<dbReference type="EMBL" id="UOFP01000121">
    <property type="protein sequence ID" value="VAW86042.1"/>
    <property type="molecule type" value="Genomic_DNA"/>
</dbReference>
<evidence type="ECO:0000313" key="2">
    <source>
        <dbReference type="EMBL" id="VAW86042.1"/>
    </source>
</evidence>
<dbReference type="AlphaFoldDB" id="A0A3B0ZF06"/>
<accession>A0A3B0ZF06</accession>
<keyword evidence="1" id="KW-0472">Membrane</keyword>
<keyword evidence="1" id="KW-1133">Transmembrane helix</keyword>
<proteinExistence type="predicted"/>
<evidence type="ECO:0000256" key="1">
    <source>
        <dbReference type="SAM" id="Phobius"/>
    </source>
</evidence>
<protein>
    <submittedName>
        <fullName evidence="2">Uncharacterized protein</fullName>
    </submittedName>
</protein>
<feature type="transmembrane region" description="Helical" evidence="1">
    <location>
        <begin position="45"/>
        <end position="63"/>
    </location>
</feature>
<name>A0A3B0ZF06_9ZZZZ</name>
<sequence>MRKNILVVIVALLSVLYLLNPTAGVLELIPDNIPGIGNLDEATAVFLLISCFRYFGFDMANLFKNRKK</sequence>
<reference evidence="2" key="1">
    <citation type="submission" date="2018-06" db="EMBL/GenBank/DDBJ databases">
        <authorList>
            <person name="Zhirakovskaya E."/>
        </authorList>
    </citation>
    <scope>NUCLEOTIDE SEQUENCE</scope>
</reference>
<gene>
    <name evidence="2" type="ORF">MNBD_GAMMA18-563</name>
</gene>
<keyword evidence="1" id="KW-0812">Transmembrane</keyword>